<evidence type="ECO:0000256" key="1">
    <source>
        <dbReference type="ARBA" id="ARBA00022729"/>
    </source>
</evidence>
<reference evidence="2 3" key="1">
    <citation type="submission" date="2019-02" db="EMBL/GenBank/DDBJ databases">
        <title>Genomic Encyclopedia of Archaeal and Bacterial Type Strains, Phase II (KMG-II): from individual species to whole genera.</title>
        <authorList>
            <person name="Goeker M."/>
        </authorList>
    </citation>
    <scope>NUCLEOTIDE SEQUENCE [LARGE SCALE GENOMIC DNA]</scope>
    <source>
        <strain evidence="2 3">DSM 18328</strain>
    </source>
</reference>
<name>A0A482YES9_9EURY</name>
<proteinExistence type="predicted"/>
<organism evidence="2 3">
    <name type="scientific">Natrinema hispanicum</name>
    <dbReference type="NCBI Taxonomy" id="392421"/>
    <lineage>
        <taxon>Archaea</taxon>
        <taxon>Methanobacteriati</taxon>
        <taxon>Methanobacteriota</taxon>
        <taxon>Stenosarchaea group</taxon>
        <taxon>Halobacteria</taxon>
        <taxon>Halobacteriales</taxon>
        <taxon>Natrialbaceae</taxon>
        <taxon>Natrinema</taxon>
    </lineage>
</organism>
<dbReference type="PANTHER" id="PTHR30006">
    <property type="entry name" value="THIAMINE-BINDING PERIPLASMIC PROTEIN-RELATED"/>
    <property type="match status" value="1"/>
</dbReference>
<dbReference type="AlphaFoldDB" id="A0A482YES9"/>
<dbReference type="Gene3D" id="3.40.190.10">
    <property type="entry name" value="Periplasmic binding protein-like II"/>
    <property type="match status" value="2"/>
</dbReference>
<dbReference type="Proteomes" id="UP000291097">
    <property type="component" value="Unassembled WGS sequence"/>
</dbReference>
<dbReference type="Pfam" id="PF13343">
    <property type="entry name" value="SBP_bac_6"/>
    <property type="match status" value="1"/>
</dbReference>
<dbReference type="RefSeq" id="WP_130498805.1">
    <property type="nucleotide sequence ID" value="NZ_SHMP01000003.1"/>
</dbReference>
<sequence>MMDNRDDSGKRVVSRRNALRAGSVFGVASLAGCLGMFDNEQNAEIPSLSEFRGSGTLVEGRPAPGGTSIEELPDLSGDLALYIGGGEGGIYYDFVEMLQNIYPDFTVHSSSNSSSSLAQTIVEEVDAGATEADVFWSIDASSLGFVADNDAYEPLSDTATEPVGNSQFVGDDNAWAGVAGRARAVPYNTNELSASDIPSTVQEFPETSALQGTMGWAPTYGAFKSFVTAMRLIEGEDATRQWLVDMREAGTERYGNEFDVSQSVADEELTAGFANHYYAMRVKNGRPDAPIDLAFTESDAGAVINVAGAMKVKGTPRGELADNFVRHLLSAEAQEFFATVSFAYPMISGVSPVGGLPTIDELSPPDIDLAELSNLEPTLDLMDDAGVSG</sequence>
<keyword evidence="1" id="KW-0732">Signal</keyword>
<dbReference type="OrthoDB" id="305188at2157"/>
<comment type="caution">
    <text evidence="2">The sequence shown here is derived from an EMBL/GenBank/DDBJ whole genome shotgun (WGS) entry which is preliminary data.</text>
</comment>
<dbReference type="EMBL" id="SHMP01000003">
    <property type="protein sequence ID" value="RZV11379.1"/>
    <property type="molecule type" value="Genomic_DNA"/>
</dbReference>
<accession>A0A482YES9</accession>
<evidence type="ECO:0000313" key="2">
    <source>
        <dbReference type="EMBL" id="RZV11379.1"/>
    </source>
</evidence>
<dbReference type="PANTHER" id="PTHR30006:SF24">
    <property type="entry name" value="SLL0237 PROTEIN"/>
    <property type="match status" value="1"/>
</dbReference>
<protein>
    <submittedName>
        <fullName evidence="2">Iron(III) transport system substrate-binding protein</fullName>
    </submittedName>
</protein>
<dbReference type="PIRSF" id="PIRSF002825">
    <property type="entry name" value="CfbpA"/>
    <property type="match status" value="1"/>
</dbReference>
<dbReference type="PROSITE" id="PS51257">
    <property type="entry name" value="PROKAR_LIPOPROTEIN"/>
    <property type="match status" value="1"/>
</dbReference>
<gene>
    <name evidence="2" type="ORF">BDK88_0256</name>
</gene>
<dbReference type="InterPro" id="IPR026045">
    <property type="entry name" value="Ferric-bd"/>
</dbReference>
<evidence type="ECO:0000313" key="3">
    <source>
        <dbReference type="Proteomes" id="UP000291097"/>
    </source>
</evidence>
<dbReference type="SUPFAM" id="SSF53850">
    <property type="entry name" value="Periplasmic binding protein-like II"/>
    <property type="match status" value="1"/>
</dbReference>